<sequence>MKNTFVLLFSIALFAGCNNQSTTNNATSNDSEKPHAADTSTASNGVLVNADNFVRAETDMYFAQSVKDAGGIAKFHHFRELMPIDNQSVIRANRDVLYSSIVFDLDAAPVTITLPDPGKRFMSAMLIDEDQYAQTYYAPGTFTFTKEKVGTRYIMLGIRTFVDPNDPKDIDKVIALQDAIKVDQKENGKFEVPDWDQAGRKRIHDSLVDVSKTLPDTKGMFGTKDQVDATRHLVGTATGWGGNPEKDATYLPVFPAKNDGNTVYKLKVKNVPVDGFWSVSVYNKEGYFQKNDLNSYSRNSLTAKKDADGSVTIQFGGCDGKVANCIPITPGWSYWVRLYRPRKEILDGKWKFPEAQAVK</sequence>
<evidence type="ECO:0000259" key="2">
    <source>
        <dbReference type="Pfam" id="PF06742"/>
    </source>
</evidence>
<dbReference type="InterPro" id="IPR010621">
    <property type="entry name" value="DUF1214"/>
</dbReference>
<protein>
    <submittedName>
        <fullName evidence="4">DUF1214 domain-containing protein</fullName>
    </submittedName>
</protein>
<dbReference type="RefSeq" id="WP_217794811.1">
    <property type="nucleotide sequence ID" value="NZ_JAHSPG010000018.1"/>
</dbReference>
<feature type="signal peptide" evidence="1">
    <location>
        <begin position="1"/>
        <end position="15"/>
    </location>
</feature>
<evidence type="ECO:0000256" key="1">
    <source>
        <dbReference type="SAM" id="SignalP"/>
    </source>
</evidence>
<dbReference type="Proteomes" id="UP000812270">
    <property type="component" value="Unassembled WGS sequence"/>
</dbReference>
<evidence type="ECO:0000259" key="3">
    <source>
        <dbReference type="Pfam" id="PF06863"/>
    </source>
</evidence>
<evidence type="ECO:0000313" key="5">
    <source>
        <dbReference type="Proteomes" id="UP000812270"/>
    </source>
</evidence>
<feature type="chain" id="PRO_5038506542" evidence="1">
    <location>
        <begin position="16"/>
        <end position="359"/>
    </location>
</feature>
<dbReference type="InterPro" id="IPR010679">
    <property type="entry name" value="DUF1254"/>
</dbReference>
<accession>A0A9E2W9Q4</accession>
<dbReference type="Pfam" id="PF06742">
    <property type="entry name" value="DUF1214"/>
    <property type="match status" value="1"/>
</dbReference>
<reference evidence="4" key="1">
    <citation type="submission" date="2021-06" db="EMBL/GenBank/DDBJ databases">
        <authorList>
            <person name="Huq M.A."/>
        </authorList>
    </citation>
    <scope>NUCLEOTIDE SEQUENCE</scope>
    <source>
        <strain evidence="4">MAH-26</strain>
    </source>
</reference>
<gene>
    <name evidence="4" type="ORF">KTO63_24945</name>
</gene>
<feature type="domain" description="DUF1214" evidence="2">
    <location>
        <begin position="258"/>
        <end position="342"/>
    </location>
</feature>
<dbReference type="PANTHER" id="PTHR36509">
    <property type="entry name" value="BLL3101 PROTEIN"/>
    <property type="match status" value="1"/>
</dbReference>
<feature type="domain" description="DUF1254" evidence="3">
    <location>
        <begin position="74"/>
        <end position="182"/>
    </location>
</feature>
<proteinExistence type="predicted"/>
<dbReference type="PROSITE" id="PS51257">
    <property type="entry name" value="PROKAR_LIPOPROTEIN"/>
    <property type="match status" value="1"/>
</dbReference>
<organism evidence="4 5">
    <name type="scientific">Pinibacter aurantiacus</name>
    <dbReference type="NCBI Taxonomy" id="2851599"/>
    <lineage>
        <taxon>Bacteria</taxon>
        <taxon>Pseudomonadati</taxon>
        <taxon>Bacteroidota</taxon>
        <taxon>Chitinophagia</taxon>
        <taxon>Chitinophagales</taxon>
        <taxon>Chitinophagaceae</taxon>
        <taxon>Pinibacter</taxon>
    </lineage>
</organism>
<keyword evidence="5" id="KW-1185">Reference proteome</keyword>
<keyword evidence="1" id="KW-0732">Signal</keyword>
<dbReference type="PANTHER" id="PTHR36509:SF2">
    <property type="entry name" value="BLL3101 PROTEIN"/>
    <property type="match status" value="1"/>
</dbReference>
<dbReference type="EMBL" id="JAHSPG010000018">
    <property type="protein sequence ID" value="MBV4360436.1"/>
    <property type="molecule type" value="Genomic_DNA"/>
</dbReference>
<dbReference type="AlphaFoldDB" id="A0A9E2W9Q4"/>
<comment type="caution">
    <text evidence="4">The sequence shown here is derived from an EMBL/GenBank/DDBJ whole genome shotgun (WGS) entry which is preliminary data.</text>
</comment>
<dbReference type="Pfam" id="PF06863">
    <property type="entry name" value="DUF1254"/>
    <property type="match status" value="1"/>
</dbReference>
<name>A0A9E2W9Q4_9BACT</name>
<evidence type="ECO:0000313" key="4">
    <source>
        <dbReference type="EMBL" id="MBV4360436.1"/>
    </source>
</evidence>